<dbReference type="PANTHER" id="PTHR15426:SF6">
    <property type="entry name" value="PROTEIN DEPP1"/>
    <property type="match status" value="1"/>
</dbReference>
<dbReference type="AlphaFoldDB" id="A0A974CF51"/>
<dbReference type="EMBL" id="CM004478">
    <property type="protein sequence ID" value="OCT72194.1"/>
    <property type="molecule type" value="Genomic_DNA"/>
</dbReference>
<sequence length="195" mass="22240">MRSHLLITVEHLPTINEEGPCNDVHLSNGLEEYAKSILTLAQPSSLTEDLMKQGQARSKSKNWHKPRSLFMGCKGRVLNPQQDNVTSPNNLNAAEAIADPLAWLYRASGKENQDSQEKHASIHLTLQQNQQSNTLHILGTCQHHISKYQCSEKQIQQRRKSRSQRLQKKCRFTGYTCRGALNILQKPQLPIIYEF</sequence>
<gene>
    <name evidence="1" type="ORF">XELAEV_18035165mg</name>
</gene>
<dbReference type="InterPro" id="IPR020133">
    <property type="entry name" value="DEPP"/>
</dbReference>
<dbReference type="GO" id="GO:0005739">
    <property type="term" value="C:mitochondrion"/>
    <property type="evidence" value="ECO:0007669"/>
    <property type="project" value="TreeGrafter"/>
</dbReference>
<dbReference type="Proteomes" id="UP000694892">
    <property type="component" value="Chromosome 7L"/>
</dbReference>
<dbReference type="PANTHER" id="PTHR15426">
    <property type="entry name" value="PROTEIN DEPP1"/>
    <property type="match status" value="1"/>
</dbReference>
<name>A0A974CF51_XENLA</name>
<protein>
    <submittedName>
        <fullName evidence="1">Uncharacterized protein</fullName>
    </submittedName>
</protein>
<evidence type="ECO:0000313" key="2">
    <source>
        <dbReference type="Proteomes" id="UP000694892"/>
    </source>
</evidence>
<dbReference type="Pfam" id="PF15343">
    <property type="entry name" value="DEPP"/>
    <property type="match status" value="1"/>
</dbReference>
<proteinExistence type="predicted"/>
<accession>A0A974CF51</accession>
<dbReference type="GO" id="GO:0010506">
    <property type="term" value="P:regulation of autophagy"/>
    <property type="evidence" value="ECO:0007669"/>
    <property type="project" value="TreeGrafter"/>
</dbReference>
<reference evidence="2" key="1">
    <citation type="journal article" date="2016" name="Nature">
        <title>Genome evolution in the allotetraploid frog Xenopus laevis.</title>
        <authorList>
            <person name="Session A.M."/>
            <person name="Uno Y."/>
            <person name="Kwon T."/>
            <person name="Chapman J.A."/>
            <person name="Toyoda A."/>
            <person name="Takahashi S."/>
            <person name="Fukui A."/>
            <person name="Hikosaka A."/>
            <person name="Suzuki A."/>
            <person name="Kondo M."/>
            <person name="van Heeringen S.J."/>
            <person name="Quigley I."/>
            <person name="Heinz S."/>
            <person name="Ogino H."/>
            <person name="Ochi H."/>
            <person name="Hellsten U."/>
            <person name="Lyons J.B."/>
            <person name="Simakov O."/>
            <person name="Putnam N."/>
            <person name="Stites J."/>
            <person name="Kuroki Y."/>
            <person name="Tanaka T."/>
            <person name="Michiue T."/>
            <person name="Watanabe M."/>
            <person name="Bogdanovic O."/>
            <person name="Lister R."/>
            <person name="Georgiou G."/>
            <person name="Paranjpe S.S."/>
            <person name="van Kruijsbergen I."/>
            <person name="Shu S."/>
            <person name="Carlson J."/>
            <person name="Kinoshita T."/>
            <person name="Ohta Y."/>
            <person name="Mawaribuchi S."/>
            <person name="Jenkins J."/>
            <person name="Grimwood J."/>
            <person name="Schmutz J."/>
            <person name="Mitros T."/>
            <person name="Mozaffari S.V."/>
            <person name="Suzuki Y."/>
            <person name="Haramoto Y."/>
            <person name="Yamamoto T.S."/>
            <person name="Takagi C."/>
            <person name="Heald R."/>
            <person name="Miller K."/>
            <person name="Haudenschild C."/>
            <person name="Kitzman J."/>
            <person name="Nakayama T."/>
            <person name="Izutsu Y."/>
            <person name="Robert J."/>
            <person name="Fortriede J."/>
            <person name="Burns K."/>
            <person name="Lotay V."/>
            <person name="Karimi K."/>
            <person name="Yasuoka Y."/>
            <person name="Dichmann D.S."/>
            <person name="Flajnik M.F."/>
            <person name="Houston D.W."/>
            <person name="Shendure J."/>
            <person name="DuPasquier L."/>
            <person name="Vize P.D."/>
            <person name="Zorn A.M."/>
            <person name="Ito M."/>
            <person name="Marcotte E.M."/>
            <person name="Wallingford J.B."/>
            <person name="Ito Y."/>
            <person name="Asashima M."/>
            <person name="Ueno N."/>
            <person name="Matsuda Y."/>
            <person name="Veenstra G.J."/>
            <person name="Fujiyama A."/>
            <person name="Harland R.M."/>
            <person name="Taira M."/>
            <person name="Rokhsar D.S."/>
        </authorList>
    </citation>
    <scope>NUCLEOTIDE SEQUENCE [LARGE SCALE GENOMIC DNA]</scope>
    <source>
        <strain evidence="2">J</strain>
    </source>
</reference>
<organism evidence="1 2">
    <name type="scientific">Xenopus laevis</name>
    <name type="common">African clawed frog</name>
    <dbReference type="NCBI Taxonomy" id="8355"/>
    <lineage>
        <taxon>Eukaryota</taxon>
        <taxon>Metazoa</taxon>
        <taxon>Chordata</taxon>
        <taxon>Craniata</taxon>
        <taxon>Vertebrata</taxon>
        <taxon>Euteleostomi</taxon>
        <taxon>Amphibia</taxon>
        <taxon>Batrachia</taxon>
        <taxon>Anura</taxon>
        <taxon>Pipoidea</taxon>
        <taxon>Pipidae</taxon>
        <taxon>Xenopodinae</taxon>
        <taxon>Xenopus</taxon>
        <taxon>Xenopus</taxon>
    </lineage>
</organism>
<evidence type="ECO:0000313" key="1">
    <source>
        <dbReference type="EMBL" id="OCT72194.1"/>
    </source>
</evidence>